<evidence type="ECO:0000313" key="2">
    <source>
        <dbReference type="EMBL" id="CAH9139089.1"/>
    </source>
</evidence>
<protein>
    <submittedName>
        <fullName evidence="2">Uncharacterized protein</fullName>
    </submittedName>
</protein>
<proteinExistence type="predicted"/>
<keyword evidence="1" id="KW-0472">Membrane</keyword>
<sequence>MKERKCEIKTKEKTFSVLNRSWEEFKKNGKGAQKLLQQSTGFYDNGVHTESEKNTNFNSTHLFFFFFFYHFFFSLFFFSFFQLFFVFFLNATSTLLLKGNDKLP</sequence>
<organism evidence="2 3">
    <name type="scientific">Cuscuta epithymum</name>
    <dbReference type="NCBI Taxonomy" id="186058"/>
    <lineage>
        <taxon>Eukaryota</taxon>
        <taxon>Viridiplantae</taxon>
        <taxon>Streptophyta</taxon>
        <taxon>Embryophyta</taxon>
        <taxon>Tracheophyta</taxon>
        <taxon>Spermatophyta</taxon>
        <taxon>Magnoliopsida</taxon>
        <taxon>eudicotyledons</taxon>
        <taxon>Gunneridae</taxon>
        <taxon>Pentapetalae</taxon>
        <taxon>asterids</taxon>
        <taxon>lamiids</taxon>
        <taxon>Solanales</taxon>
        <taxon>Convolvulaceae</taxon>
        <taxon>Cuscuteae</taxon>
        <taxon>Cuscuta</taxon>
        <taxon>Cuscuta subgen. Cuscuta</taxon>
    </lineage>
</organism>
<feature type="transmembrane region" description="Helical" evidence="1">
    <location>
        <begin position="62"/>
        <end position="89"/>
    </location>
</feature>
<keyword evidence="1" id="KW-0812">Transmembrane</keyword>
<accession>A0AAV0FU52</accession>
<comment type="caution">
    <text evidence="2">The sequence shown here is derived from an EMBL/GenBank/DDBJ whole genome shotgun (WGS) entry which is preliminary data.</text>
</comment>
<name>A0AAV0FU52_9ASTE</name>
<evidence type="ECO:0000256" key="1">
    <source>
        <dbReference type="SAM" id="Phobius"/>
    </source>
</evidence>
<keyword evidence="1" id="KW-1133">Transmembrane helix</keyword>
<keyword evidence="3" id="KW-1185">Reference proteome</keyword>
<dbReference type="Proteomes" id="UP001152523">
    <property type="component" value="Unassembled WGS sequence"/>
</dbReference>
<gene>
    <name evidence="2" type="ORF">CEPIT_LOCUS37321</name>
</gene>
<dbReference type="EMBL" id="CAMAPF010001015">
    <property type="protein sequence ID" value="CAH9139089.1"/>
    <property type="molecule type" value="Genomic_DNA"/>
</dbReference>
<reference evidence="2" key="1">
    <citation type="submission" date="2022-07" db="EMBL/GenBank/DDBJ databases">
        <authorList>
            <person name="Macas J."/>
            <person name="Novak P."/>
            <person name="Neumann P."/>
        </authorList>
    </citation>
    <scope>NUCLEOTIDE SEQUENCE</scope>
</reference>
<evidence type="ECO:0000313" key="3">
    <source>
        <dbReference type="Proteomes" id="UP001152523"/>
    </source>
</evidence>
<dbReference type="AlphaFoldDB" id="A0AAV0FU52"/>